<dbReference type="SUPFAM" id="SSF81301">
    <property type="entry name" value="Nucleotidyltransferase"/>
    <property type="match status" value="1"/>
</dbReference>
<protein>
    <recommendedName>
        <fullName evidence="3">Poly A polymerase head domain-containing protein</fullName>
    </recommendedName>
</protein>
<sequence>MVRIAKNPTELKKRVLRFFDPQGARKPLAKFIESLSSKSEVLVFGGCVRDIALYGVKLFSSDIDLVYTGSSDELARVLERMKCEYELTQNKFGGYRTVVKNWDVDLWAIETTWAFKKGYVQYHSINSLLDTTITNWDAIFYKWNESEIVCRDQYFTDMNDGYLSLNLYRNPNVIGCLVRILRFYFMKKATLFSPDIRQFIIEKFEGRNVEDIVRYEVKAYPRDRYLNFNNVTNFIEAIKRGNNELIPTLLEPKNTTKDMFQ</sequence>
<dbReference type="EMBL" id="FQWD01000002">
    <property type="protein sequence ID" value="SHG12528.1"/>
    <property type="molecule type" value="Genomic_DNA"/>
</dbReference>
<gene>
    <name evidence="1" type="ORF">SAMN05216361_1366</name>
</gene>
<dbReference type="RefSeq" id="WP_073319804.1">
    <property type="nucleotide sequence ID" value="NZ_FQWD01000002.1"/>
</dbReference>
<evidence type="ECO:0000313" key="2">
    <source>
        <dbReference type="Proteomes" id="UP000184520"/>
    </source>
</evidence>
<dbReference type="InterPro" id="IPR043519">
    <property type="entry name" value="NT_sf"/>
</dbReference>
<organism evidence="1 2">
    <name type="scientific">Marisediminitalea aggregata</name>
    <dbReference type="NCBI Taxonomy" id="634436"/>
    <lineage>
        <taxon>Bacteria</taxon>
        <taxon>Pseudomonadati</taxon>
        <taxon>Pseudomonadota</taxon>
        <taxon>Gammaproteobacteria</taxon>
        <taxon>Alteromonadales</taxon>
        <taxon>Alteromonadaceae</taxon>
        <taxon>Marisediminitalea</taxon>
    </lineage>
</organism>
<accession>A0A1M5H9E5</accession>
<evidence type="ECO:0000313" key="1">
    <source>
        <dbReference type="EMBL" id="SHG12528.1"/>
    </source>
</evidence>
<dbReference type="AlphaFoldDB" id="A0A1M5H9E5"/>
<keyword evidence="2" id="KW-1185">Reference proteome</keyword>
<evidence type="ECO:0008006" key="3">
    <source>
        <dbReference type="Google" id="ProtNLM"/>
    </source>
</evidence>
<reference evidence="2" key="1">
    <citation type="submission" date="2016-11" db="EMBL/GenBank/DDBJ databases">
        <authorList>
            <person name="Varghese N."/>
            <person name="Submissions S."/>
        </authorList>
    </citation>
    <scope>NUCLEOTIDE SEQUENCE [LARGE SCALE GENOMIC DNA]</scope>
    <source>
        <strain evidence="2">CGMCC 1.8995</strain>
    </source>
</reference>
<dbReference type="OrthoDB" id="5510318at2"/>
<proteinExistence type="predicted"/>
<dbReference type="Proteomes" id="UP000184520">
    <property type="component" value="Unassembled WGS sequence"/>
</dbReference>
<dbReference type="Gene3D" id="3.30.460.10">
    <property type="entry name" value="Beta Polymerase, domain 2"/>
    <property type="match status" value="1"/>
</dbReference>
<name>A0A1M5H9E5_9ALTE</name>
<dbReference type="STRING" id="634436.SAMN05216361_1366"/>